<reference evidence="1 2" key="1">
    <citation type="submission" date="2018-11" db="EMBL/GenBank/DDBJ databases">
        <title>Genetic determinants and prediction of antibiotic resistance phenotypes in Helicobacter pylori.</title>
        <authorList>
            <person name="Wagner K."/>
        </authorList>
    </citation>
    <scope>NUCLEOTIDE SEQUENCE [LARGE SCALE GENOMIC DNA]</scope>
    <source>
        <strain evidence="1 2">ZH70</strain>
    </source>
</reference>
<dbReference type="GO" id="GO:0016787">
    <property type="term" value="F:hydrolase activity"/>
    <property type="evidence" value="ECO:0007669"/>
    <property type="project" value="UniProtKB-KW"/>
</dbReference>
<dbReference type="Proteomes" id="UP000289022">
    <property type="component" value="Unassembled WGS sequence"/>
</dbReference>
<dbReference type="AlphaFoldDB" id="A0A438XNP4"/>
<evidence type="ECO:0000313" key="2">
    <source>
        <dbReference type="Proteomes" id="UP000289022"/>
    </source>
</evidence>
<feature type="non-terminal residue" evidence="1">
    <location>
        <position position="1"/>
    </location>
</feature>
<dbReference type="EMBL" id="RJGP01000315">
    <property type="protein sequence ID" value="RVZ39490.1"/>
    <property type="molecule type" value="Genomic_DNA"/>
</dbReference>
<protein>
    <submittedName>
        <fullName evidence="1">Alpha/beta hydrolase</fullName>
    </submittedName>
</protein>
<accession>A0A438XNP4</accession>
<dbReference type="SUPFAM" id="SSF53474">
    <property type="entry name" value="alpha/beta-Hydrolases"/>
    <property type="match status" value="1"/>
</dbReference>
<dbReference type="Gene3D" id="3.40.50.1820">
    <property type="entry name" value="alpha/beta hydrolase"/>
    <property type="match status" value="1"/>
</dbReference>
<keyword evidence="1" id="KW-0378">Hydrolase</keyword>
<evidence type="ECO:0000313" key="1">
    <source>
        <dbReference type="EMBL" id="RVZ39490.1"/>
    </source>
</evidence>
<proteinExistence type="predicted"/>
<comment type="caution">
    <text evidence="1">The sequence shown here is derived from an EMBL/GenBank/DDBJ whole genome shotgun (WGS) entry which is preliminary data.</text>
</comment>
<name>A0A438XNP4_HELPX</name>
<gene>
    <name evidence="1" type="ORF">EC518_06585</name>
</gene>
<sequence>EVLLFWGKDDKATPLSSAQKMQTLLKKSELFVLEGDHFFFLNQAKEIEKLVENYHHAKS</sequence>
<organism evidence="1 2">
    <name type="scientific">Helicobacter pylori</name>
    <name type="common">Campylobacter pylori</name>
    <dbReference type="NCBI Taxonomy" id="210"/>
    <lineage>
        <taxon>Bacteria</taxon>
        <taxon>Pseudomonadati</taxon>
        <taxon>Campylobacterota</taxon>
        <taxon>Epsilonproteobacteria</taxon>
        <taxon>Campylobacterales</taxon>
        <taxon>Helicobacteraceae</taxon>
        <taxon>Helicobacter</taxon>
    </lineage>
</organism>
<dbReference type="InterPro" id="IPR029058">
    <property type="entry name" value="AB_hydrolase_fold"/>
</dbReference>